<dbReference type="EMBL" id="LNYX01000034">
    <property type="protein sequence ID" value="KTD61200.1"/>
    <property type="molecule type" value="Genomic_DNA"/>
</dbReference>
<accession>A0A0W0YWB8</accession>
<proteinExistence type="predicted"/>
<dbReference type="Proteomes" id="UP000054877">
    <property type="component" value="Unassembled WGS sequence"/>
</dbReference>
<keyword evidence="2" id="KW-1185">Reference proteome</keyword>
<gene>
    <name evidence="1" type="ORF">Lspi_2820</name>
</gene>
<evidence type="ECO:0000313" key="1">
    <source>
        <dbReference type="EMBL" id="KTD61200.1"/>
    </source>
</evidence>
<comment type="caution">
    <text evidence="1">The sequence shown here is derived from an EMBL/GenBank/DDBJ whole genome shotgun (WGS) entry which is preliminary data.</text>
</comment>
<name>A0A0W0YWB8_LEGSP</name>
<dbReference type="AlphaFoldDB" id="A0A0W0YWB8"/>
<organism evidence="1 2">
    <name type="scientific">Legionella spiritensis</name>
    <dbReference type="NCBI Taxonomy" id="452"/>
    <lineage>
        <taxon>Bacteria</taxon>
        <taxon>Pseudomonadati</taxon>
        <taxon>Pseudomonadota</taxon>
        <taxon>Gammaproteobacteria</taxon>
        <taxon>Legionellales</taxon>
        <taxon>Legionellaceae</taxon>
        <taxon>Legionella</taxon>
    </lineage>
</organism>
<reference evidence="1 2" key="1">
    <citation type="submission" date="2015-11" db="EMBL/GenBank/DDBJ databases">
        <title>Genomic analysis of 38 Legionella species identifies large and diverse effector repertoires.</title>
        <authorList>
            <person name="Burstein D."/>
            <person name="Amaro F."/>
            <person name="Zusman T."/>
            <person name="Lifshitz Z."/>
            <person name="Cohen O."/>
            <person name="Gilbert J.A."/>
            <person name="Pupko T."/>
            <person name="Shuman H.A."/>
            <person name="Segal G."/>
        </authorList>
    </citation>
    <scope>NUCLEOTIDE SEQUENCE [LARGE SCALE GENOMIC DNA]</scope>
    <source>
        <strain evidence="1 2">Mt.St.Helens-9</strain>
    </source>
</reference>
<sequence length="58" mass="6746">MNVNEYKTSGVENRNRNDRMYCLLRCTPKCTPRIFEEQLFLLEAILGMAPRDGLEPPT</sequence>
<evidence type="ECO:0000313" key="2">
    <source>
        <dbReference type="Proteomes" id="UP000054877"/>
    </source>
</evidence>
<protein>
    <submittedName>
        <fullName evidence="1">Uncharacterized protein</fullName>
    </submittedName>
</protein>